<evidence type="ECO:0000313" key="1">
    <source>
        <dbReference type="EMBL" id="GEX90134.1"/>
    </source>
</evidence>
<comment type="caution">
    <text evidence="1">The sequence shown here is derived from an EMBL/GenBank/DDBJ whole genome shotgun (WGS) entry which is preliminary data.</text>
</comment>
<reference evidence="1" key="1">
    <citation type="journal article" date="2019" name="Sci. Rep.">
        <title>Draft genome of Tanacetum cinerariifolium, the natural source of mosquito coil.</title>
        <authorList>
            <person name="Yamashiro T."/>
            <person name="Shiraishi A."/>
            <person name="Satake H."/>
            <person name="Nakayama K."/>
        </authorList>
    </citation>
    <scope>NUCLEOTIDE SEQUENCE</scope>
</reference>
<dbReference type="AlphaFoldDB" id="A0A699HAC9"/>
<sequence>MEDPKQQYLDEIKSLINIKYYHNEKIDIKIKINELKENFNGMIIEINKKKKLQQLEQVANLSTYPSDDESFFDEDISRENFKIYSNLLFYEEIIYTKIDPLHFNAESDLIESFLNRDTLIVSSLKFDSLLEEFSDELAHIDLISLEIDETDFDPDEEIHLVERLLYDNSSPRPLEEFNSKNSNAIIKSFSPSTIPVEDSDSLMEEIDLFLTLDESMPPDIENDDYDS</sequence>
<gene>
    <name evidence="1" type="ORF">Tci_362109</name>
</gene>
<organism evidence="1">
    <name type="scientific">Tanacetum cinerariifolium</name>
    <name type="common">Dalmatian daisy</name>
    <name type="synonym">Chrysanthemum cinerariifolium</name>
    <dbReference type="NCBI Taxonomy" id="118510"/>
    <lineage>
        <taxon>Eukaryota</taxon>
        <taxon>Viridiplantae</taxon>
        <taxon>Streptophyta</taxon>
        <taxon>Embryophyta</taxon>
        <taxon>Tracheophyta</taxon>
        <taxon>Spermatophyta</taxon>
        <taxon>Magnoliopsida</taxon>
        <taxon>eudicotyledons</taxon>
        <taxon>Gunneridae</taxon>
        <taxon>Pentapetalae</taxon>
        <taxon>asterids</taxon>
        <taxon>campanulids</taxon>
        <taxon>Asterales</taxon>
        <taxon>Asteraceae</taxon>
        <taxon>Asteroideae</taxon>
        <taxon>Anthemideae</taxon>
        <taxon>Anthemidinae</taxon>
        <taxon>Tanacetum</taxon>
    </lineage>
</organism>
<name>A0A699HAC9_TANCI</name>
<protein>
    <recommendedName>
        <fullName evidence="2">Reverse transcriptase domain-containing protein</fullName>
    </recommendedName>
</protein>
<evidence type="ECO:0008006" key="2">
    <source>
        <dbReference type="Google" id="ProtNLM"/>
    </source>
</evidence>
<accession>A0A699HAC9</accession>
<dbReference type="EMBL" id="BKCJ010137745">
    <property type="protein sequence ID" value="GEX90134.1"/>
    <property type="molecule type" value="Genomic_DNA"/>
</dbReference>
<proteinExistence type="predicted"/>